<proteinExistence type="predicted"/>
<dbReference type="AlphaFoldDB" id="A0AAD6QSY4"/>
<feature type="signal peptide" evidence="2">
    <location>
        <begin position="1"/>
        <end position="17"/>
    </location>
</feature>
<evidence type="ECO:0000256" key="1">
    <source>
        <dbReference type="SAM" id="MobiDB-lite"/>
    </source>
</evidence>
<feature type="region of interest" description="Disordered" evidence="1">
    <location>
        <begin position="17"/>
        <end position="47"/>
    </location>
</feature>
<sequence length="75" mass="8340">MGLVAVSVAVAAAVVTGERERERKEEGGRKRVEGEEMRGEGGMGETYKSMSRETMRPFLNHINWITFPLDLQGSI</sequence>
<feature type="chain" id="PRO_5042206846" evidence="2">
    <location>
        <begin position="18"/>
        <end position="75"/>
    </location>
</feature>
<organism evidence="3 4">
    <name type="scientific">Populus alba x Populus x berolinensis</name>
    <dbReference type="NCBI Taxonomy" id="444605"/>
    <lineage>
        <taxon>Eukaryota</taxon>
        <taxon>Viridiplantae</taxon>
        <taxon>Streptophyta</taxon>
        <taxon>Embryophyta</taxon>
        <taxon>Tracheophyta</taxon>
        <taxon>Spermatophyta</taxon>
        <taxon>Magnoliopsida</taxon>
        <taxon>eudicotyledons</taxon>
        <taxon>Gunneridae</taxon>
        <taxon>Pentapetalae</taxon>
        <taxon>rosids</taxon>
        <taxon>fabids</taxon>
        <taxon>Malpighiales</taxon>
        <taxon>Salicaceae</taxon>
        <taxon>Saliceae</taxon>
        <taxon>Populus</taxon>
    </lineage>
</organism>
<dbReference type="Proteomes" id="UP001164929">
    <property type="component" value="Chromosome 5"/>
</dbReference>
<reference evidence="3" key="1">
    <citation type="journal article" date="2023" name="Mol. Ecol. Resour.">
        <title>Chromosome-level genome assembly of a triploid poplar Populus alba 'Berolinensis'.</title>
        <authorList>
            <person name="Chen S."/>
            <person name="Yu Y."/>
            <person name="Wang X."/>
            <person name="Wang S."/>
            <person name="Zhang T."/>
            <person name="Zhou Y."/>
            <person name="He R."/>
            <person name="Meng N."/>
            <person name="Wang Y."/>
            <person name="Liu W."/>
            <person name="Liu Z."/>
            <person name="Liu J."/>
            <person name="Guo Q."/>
            <person name="Huang H."/>
            <person name="Sederoff R.R."/>
            <person name="Wang G."/>
            <person name="Qu G."/>
            <person name="Chen S."/>
        </authorList>
    </citation>
    <scope>NUCLEOTIDE SEQUENCE</scope>
    <source>
        <strain evidence="3">SC-2020</strain>
    </source>
</reference>
<keyword evidence="2" id="KW-0732">Signal</keyword>
<evidence type="ECO:0000256" key="2">
    <source>
        <dbReference type="SAM" id="SignalP"/>
    </source>
</evidence>
<accession>A0AAD6QSY4</accession>
<name>A0AAD6QSY4_9ROSI</name>
<evidence type="ECO:0000313" key="4">
    <source>
        <dbReference type="Proteomes" id="UP001164929"/>
    </source>
</evidence>
<dbReference type="EMBL" id="JAQIZT010000005">
    <property type="protein sequence ID" value="KAJ6995842.1"/>
    <property type="molecule type" value="Genomic_DNA"/>
</dbReference>
<feature type="compositionally biased region" description="Basic and acidic residues" evidence="1">
    <location>
        <begin position="17"/>
        <end position="39"/>
    </location>
</feature>
<protein>
    <submittedName>
        <fullName evidence="3">Uncharacterized protein</fullName>
    </submittedName>
</protein>
<keyword evidence="4" id="KW-1185">Reference proteome</keyword>
<gene>
    <name evidence="3" type="ORF">NC653_012650</name>
</gene>
<evidence type="ECO:0000313" key="3">
    <source>
        <dbReference type="EMBL" id="KAJ6995842.1"/>
    </source>
</evidence>
<comment type="caution">
    <text evidence="3">The sequence shown here is derived from an EMBL/GenBank/DDBJ whole genome shotgun (WGS) entry which is preliminary data.</text>
</comment>